<protein>
    <recommendedName>
        <fullName evidence="4">SusD/RagB family nutrient-binding outer membrane lipoprotein</fullName>
    </recommendedName>
</protein>
<keyword evidence="3" id="KW-1185">Reference proteome</keyword>
<name>A0A172TQJ1_9BACT</name>
<dbReference type="KEGG" id="fla:SY85_01080"/>
<reference evidence="3" key="1">
    <citation type="submission" date="2015-01" db="EMBL/GenBank/DDBJ databases">
        <title>Flavisolibacter sp./LCS9/ whole genome sequencing.</title>
        <authorList>
            <person name="Kim M.K."/>
            <person name="Srinivasan S."/>
            <person name="Lee J.-J."/>
        </authorList>
    </citation>
    <scope>NUCLEOTIDE SEQUENCE [LARGE SCALE GENOMIC DNA]</scope>
    <source>
        <strain evidence="3">LCS9</strain>
    </source>
</reference>
<dbReference type="InterPro" id="IPR011990">
    <property type="entry name" value="TPR-like_helical_dom_sf"/>
</dbReference>
<keyword evidence="1" id="KW-0732">Signal</keyword>
<evidence type="ECO:0000313" key="2">
    <source>
        <dbReference type="EMBL" id="ANE49300.1"/>
    </source>
</evidence>
<dbReference type="PATRIC" id="fig|1492898.3.peg.244"/>
<feature type="chain" id="PRO_5008000978" description="SusD/RagB family nutrient-binding outer membrane lipoprotein" evidence="1">
    <location>
        <begin position="18"/>
        <end position="476"/>
    </location>
</feature>
<dbReference type="EMBL" id="CP011390">
    <property type="protein sequence ID" value="ANE49300.1"/>
    <property type="molecule type" value="Genomic_DNA"/>
</dbReference>
<dbReference type="Proteomes" id="UP000077177">
    <property type="component" value="Chromosome"/>
</dbReference>
<dbReference type="OrthoDB" id="725917at2"/>
<dbReference type="SUPFAM" id="SSF48452">
    <property type="entry name" value="TPR-like"/>
    <property type="match status" value="1"/>
</dbReference>
<dbReference type="RefSeq" id="WP_066401380.1">
    <property type="nucleotide sequence ID" value="NZ_CP011390.1"/>
</dbReference>
<dbReference type="PROSITE" id="PS51257">
    <property type="entry name" value="PROKAR_LIPOPROTEIN"/>
    <property type="match status" value="1"/>
</dbReference>
<dbReference type="STRING" id="1492898.SY85_01080"/>
<proteinExistence type="predicted"/>
<organism evidence="2 3">
    <name type="scientific">Flavisolibacter tropicus</name>
    <dbReference type="NCBI Taxonomy" id="1492898"/>
    <lineage>
        <taxon>Bacteria</taxon>
        <taxon>Pseudomonadati</taxon>
        <taxon>Bacteroidota</taxon>
        <taxon>Chitinophagia</taxon>
        <taxon>Chitinophagales</taxon>
        <taxon>Chitinophagaceae</taxon>
        <taxon>Flavisolibacter</taxon>
    </lineage>
</organism>
<dbReference type="InterPro" id="IPR041662">
    <property type="entry name" value="SusD-like_2"/>
</dbReference>
<dbReference type="Pfam" id="PF12771">
    <property type="entry name" value="SusD-like_2"/>
    <property type="match status" value="1"/>
</dbReference>
<dbReference type="AlphaFoldDB" id="A0A172TQJ1"/>
<dbReference type="Gene3D" id="1.25.40.390">
    <property type="match status" value="1"/>
</dbReference>
<accession>A0A172TQJ1</accession>
<evidence type="ECO:0008006" key="4">
    <source>
        <dbReference type="Google" id="ProtNLM"/>
    </source>
</evidence>
<sequence>MKKKFITLIFLPILMLAACEKDLTDINVDPKNPLTAPSYAFYSNAQVNLMDELTSTNVNENIFRLIMQYWQETTYTDESNYDLITRQIPRQMWNYLYRDVLRDIQESKKLIPQQVTDAGLQQNQLAIAEITEIVTWYYLVTSFGDIPYSQALDPQKILPKYDNQHDIYNDLLTRLDAAIGKLNPDHGSFGNADLLYGGDVSLWKKFANSFKLKMGMTLADVDPAKAKATVESAVAAGVISSNAENTDIVYTSAPPNTNPVWDDLVQSNRKDFVAASTVVDRMNALKDPRLNEYFQAQPGGIYIGGTPGASSPWAQFSKPGTVFYRPDNNALLIDYSEVEFFLAEAKERGYNVPGTAQEHYNNAVTASITYWGNTAADATAYLAQPGVAYNSANWKQLIGEQKWLALYNRGWESWIEWRRLDYPIIKAPASAVSDVPLRFTYPIPEQNVNTTNYNAAVSKIPGGKDVVGVKLFWDVL</sequence>
<gene>
    <name evidence="2" type="ORF">SY85_01080</name>
</gene>
<feature type="signal peptide" evidence="1">
    <location>
        <begin position="1"/>
        <end position="17"/>
    </location>
</feature>
<evidence type="ECO:0000313" key="3">
    <source>
        <dbReference type="Proteomes" id="UP000077177"/>
    </source>
</evidence>
<evidence type="ECO:0000256" key="1">
    <source>
        <dbReference type="SAM" id="SignalP"/>
    </source>
</evidence>
<reference evidence="2 3" key="2">
    <citation type="journal article" date="2016" name="Int. J. Syst. Evol. Microbiol.">
        <title>Flavisolibacter tropicus sp. nov., isolated from tropical soil.</title>
        <authorList>
            <person name="Lee J.J."/>
            <person name="Kang M.S."/>
            <person name="Kim G.S."/>
            <person name="Lee C.S."/>
            <person name="Lim S."/>
            <person name="Lee J."/>
            <person name="Roh S.H."/>
            <person name="Kang H."/>
            <person name="Ha J.M."/>
            <person name="Bae S."/>
            <person name="Jung H.Y."/>
            <person name="Kim M.K."/>
        </authorList>
    </citation>
    <scope>NUCLEOTIDE SEQUENCE [LARGE SCALE GENOMIC DNA]</scope>
    <source>
        <strain evidence="2 3">LCS9</strain>
    </source>
</reference>